<evidence type="ECO:0000313" key="3">
    <source>
        <dbReference type="Proteomes" id="UP000479710"/>
    </source>
</evidence>
<comment type="caution">
    <text evidence="2">The sequence shown here is derived from an EMBL/GenBank/DDBJ whole genome shotgun (WGS) entry which is preliminary data.</text>
</comment>
<protein>
    <submittedName>
        <fullName evidence="2">Uncharacterized protein</fullName>
    </submittedName>
</protein>
<dbReference type="AlphaFoldDB" id="A0A6G1CBK4"/>
<sequence length="128" mass="13496">MSLLGRSRLPPLFLCSFTAANDADVTSPARNLVSAGEENCRRIVEILSYGRNPMLVDVGAASTTDDFAAIFPYHIIHVEPNSINKSSLGVVATIASTTSEVGGRQSDAGSPPSRATGNPLVGGRRWPK</sequence>
<gene>
    <name evidence="2" type="ORF">E2562_031313</name>
</gene>
<reference evidence="2 3" key="1">
    <citation type="submission" date="2019-11" db="EMBL/GenBank/DDBJ databases">
        <title>Whole genome sequence of Oryza granulata.</title>
        <authorList>
            <person name="Li W."/>
        </authorList>
    </citation>
    <scope>NUCLEOTIDE SEQUENCE [LARGE SCALE GENOMIC DNA]</scope>
    <source>
        <strain evidence="3">cv. Menghai</strain>
        <tissue evidence="2">Leaf</tissue>
    </source>
</reference>
<organism evidence="2 3">
    <name type="scientific">Oryza meyeriana var. granulata</name>
    <dbReference type="NCBI Taxonomy" id="110450"/>
    <lineage>
        <taxon>Eukaryota</taxon>
        <taxon>Viridiplantae</taxon>
        <taxon>Streptophyta</taxon>
        <taxon>Embryophyta</taxon>
        <taxon>Tracheophyta</taxon>
        <taxon>Spermatophyta</taxon>
        <taxon>Magnoliopsida</taxon>
        <taxon>Liliopsida</taxon>
        <taxon>Poales</taxon>
        <taxon>Poaceae</taxon>
        <taxon>BOP clade</taxon>
        <taxon>Oryzoideae</taxon>
        <taxon>Oryzeae</taxon>
        <taxon>Oryzinae</taxon>
        <taxon>Oryza</taxon>
        <taxon>Oryza meyeriana</taxon>
    </lineage>
</organism>
<dbReference type="OrthoDB" id="1723324at2759"/>
<keyword evidence="3" id="KW-1185">Reference proteome</keyword>
<name>A0A6G1CBK4_9ORYZ</name>
<evidence type="ECO:0000256" key="1">
    <source>
        <dbReference type="SAM" id="MobiDB-lite"/>
    </source>
</evidence>
<feature type="region of interest" description="Disordered" evidence="1">
    <location>
        <begin position="98"/>
        <end position="128"/>
    </location>
</feature>
<accession>A0A6G1CBK4</accession>
<evidence type="ECO:0000313" key="2">
    <source>
        <dbReference type="EMBL" id="KAF0897013.1"/>
    </source>
</evidence>
<proteinExistence type="predicted"/>
<dbReference type="EMBL" id="SPHZ02000010">
    <property type="protein sequence ID" value="KAF0897013.1"/>
    <property type="molecule type" value="Genomic_DNA"/>
</dbReference>
<dbReference type="Proteomes" id="UP000479710">
    <property type="component" value="Unassembled WGS sequence"/>
</dbReference>